<feature type="region of interest" description="Disordered" evidence="1">
    <location>
        <begin position="429"/>
        <end position="495"/>
    </location>
</feature>
<keyword evidence="4" id="KW-1185">Reference proteome</keyword>
<evidence type="ECO:0000259" key="2">
    <source>
        <dbReference type="SMART" id="SM00507"/>
    </source>
</evidence>
<protein>
    <recommendedName>
        <fullName evidence="2">HNH nuclease domain-containing protein</fullName>
    </recommendedName>
</protein>
<dbReference type="CDD" id="cd00085">
    <property type="entry name" value="HNHc"/>
    <property type="match status" value="1"/>
</dbReference>
<feature type="domain" description="HNH nuclease" evidence="2">
    <location>
        <begin position="377"/>
        <end position="429"/>
    </location>
</feature>
<dbReference type="Proteomes" id="UP000425178">
    <property type="component" value="Chromosome"/>
</dbReference>
<sequence>MDGRKMAGIVDRIDGALAELSELMADPTAVIVEDVREEFERLEKVIGAKGFIDAAFAYAADRAGAGKYVGAVHTTEYLTRALGLSKSEARSRLKRAEALFARPTVQPQPEPAPEPDETEAQRRTREEETERIRREQAERRRREEEAQRRARDRARKVESAEKQAMIVRELEHLNAHADPTYQELFALAFQEAGRRPLEDLRTWLRERIRQANRKGRTPDGKTDPFAALRKRKIIIGAQDADGGANVSMYLDGAGLATLRAALAPGKRPGVNASVPAEQDKRPMAARLVDQLMVILGRYLDDDSAQARHGVGSVVVSMTAAELDDLQPDDRFPTNTGHLLTPADVLRLGAARYDIGVLHDDRGQVLDLGRTSRSASVFQRLALFAQELCCTRPECTTGLCDADIHHMVAWLKKGNTDIENLTIICRPHHSANRDQRDGAGGLGHMDKDPTTGRTGWTPPHGGPMRFNETEFQQQSAGAKIRSRGQSSDPPLVEEYA</sequence>
<dbReference type="RefSeq" id="WP_156228215.1">
    <property type="nucleotide sequence ID" value="NZ_CP046453.1"/>
</dbReference>
<gene>
    <name evidence="3" type="ORF">CETAM_07110</name>
</gene>
<organism evidence="3 4">
    <name type="scientific">Corynebacterium comes</name>
    <dbReference type="NCBI Taxonomy" id="2675218"/>
    <lineage>
        <taxon>Bacteria</taxon>
        <taxon>Bacillati</taxon>
        <taxon>Actinomycetota</taxon>
        <taxon>Actinomycetes</taxon>
        <taxon>Mycobacteriales</taxon>
        <taxon>Corynebacteriaceae</taxon>
        <taxon>Corynebacterium</taxon>
    </lineage>
</organism>
<dbReference type="SMART" id="SM00507">
    <property type="entry name" value="HNHc"/>
    <property type="match status" value="1"/>
</dbReference>
<dbReference type="InterPro" id="IPR003615">
    <property type="entry name" value="HNH_nuc"/>
</dbReference>
<evidence type="ECO:0000313" key="4">
    <source>
        <dbReference type="Proteomes" id="UP000425178"/>
    </source>
</evidence>
<dbReference type="KEGG" id="ccoe:CETAM_07110"/>
<dbReference type="InterPro" id="IPR003870">
    <property type="entry name" value="DUF222"/>
</dbReference>
<reference evidence="3 4" key="1">
    <citation type="journal article" date="2021" name="Int. J. Syst. Evol. Microbiol.">
        <title>Classification of three corynebacterial strains isolated from a small paddock in North Rhine-Westphalia: proposal of &lt;i&gt;Corynebacterium kalinowskii&lt;/i&gt; sp. nov., &lt;i&gt;Corynebacterium comes&lt;/i&gt; sp. nov. and &lt;i&gt;Corynebacterium occultum&lt;/i&gt; sp. nov.</title>
        <authorList>
            <person name="Schaffert L."/>
            <person name="Ruwe M."/>
            <person name="Milse J."/>
            <person name="Hanuschka K."/>
            <person name="Ortseifen V."/>
            <person name="Droste J."/>
            <person name="Brandt D."/>
            <person name="Schl L."/>
            <person name="Kutter Y."/>
            <person name="Vinke S."/>
            <person name="Vieh P."/>
            <person name="Jacob L."/>
            <person name="L N.C."/>
            <person name="Schulte-Berndt E."/>
            <person name="Hain C."/>
            <person name="Linder M."/>
            <person name="Schmidt P."/>
            <person name="Wollenschl L."/>
            <person name="Luttermann T."/>
            <person name="Thieme E."/>
            <person name="Hassa J."/>
            <person name="Haak M."/>
            <person name="Wittchen M."/>
            <person name="Mentz A."/>
            <person name="Persicke M."/>
            <person name="Busche T."/>
            <person name="R C."/>
        </authorList>
    </citation>
    <scope>NUCLEOTIDE SEQUENCE [LARGE SCALE GENOMIC DNA]</scope>
    <source>
        <strain evidence="3 4">2019</strain>
    </source>
</reference>
<feature type="compositionally biased region" description="Basic and acidic residues" evidence="1">
    <location>
        <begin position="119"/>
        <end position="160"/>
    </location>
</feature>
<name>A0A6B8VKS0_9CORY</name>
<evidence type="ECO:0000313" key="3">
    <source>
        <dbReference type="EMBL" id="QGU04683.1"/>
    </source>
</evidence>
<dbReference type="Pfam" id="PF02720">
    <property type="entry name" value="DUF222"/>
    <property type="match status" value="1"/>
</dbReference>
<dbReference type="AlphaFoldDB" id="A0A6B8VKS0"/>
<proteinExistence type="predicted"/>
<evidence type="ECO:0000256" key="1">
    <source>
        <dbReference type="SAM" id="MobiDB-lite"/>
    </source>
</evidence>
<dbReference type="EMBL" id="CP046453">
    <property type="protein sequence ID" value="QGU04683.1"/>
    <property type="molecule type" value="Genomic_DNA"/>
</dbReference>
<feature type="region of interest" description="Disordered" evidence="1">
    <location>
        <begin position="100"/>
        <end position="160"/>
    </location>
</feature>
<accession>A0A6B8VKS0</accession>